<feature type="binding site" evidence="7">
    <location>
        <begin position="107"/>
        <end position="113"/>
    </location>
    <ligand>
        <name>ATP</name>
        <dbReference type="ChEBI" id="CHEBI:30616"/>
    </ligand>
</feature>
<dbReference type="SUPFAM" id="SSF53244">
    <property type="entry name" value="MurD-like peptide ligases, peptide-binding domain"/>
    <property type="match status" value="1"/>
</dbReference>
<dbReference type="GO" id="GO:0051301">
    <property type="term" value="P:cell division"/>
    <property type="evidence" value="ECO:0007669"/>
    <property type="project" value="UniProtKB-KW"/>
</dbReference>
<dbReference type="InterPro" id="IPR036565">
    <property type="entry name" value="Mur-like_cat_sf"/>
</dbReference>
<dbReference type="STRING" id="717773.Thicy_1344"/>
<sequence length="448" mass="48620">MYLVIGLGVTGQSVLRYLTHNNETIFAFDTRETLDITSLQQAYPGVQFATGQLPKAWIAKTAILVVSPGVDLRQTWLQVFKQKGIEIIGDIELFARAASAPIIGITGSNGKSTVTSLTAQLLSAAGYKAGLGGNIGKPALDLLKENQDYDVFVLELSSFQLDTTYSLHTVAATVLNICEDHLDRYDGMDAYIQSKNTIYQDTELAVMPLEEPTHFWVPGITPRYYFGLQHPRNSSDWGLVIDKQGFRYLARGEQLIMPVQELKLQAPHQLLNALAALALVDEFAIPPEIIRHVLAEFTGLPHRTEWVAEMNGVTWINDSKGTNVGATLTAINSLGSNVAPGKLVLLAGGDAKGADMAPLAAPLAQFARAAILYGRDADKLYQAWSADLPCHRLETLDEAVVLAASLAKAGDAVLLSPACASLDQFTNYQHRGQHFISCVANLEKSSRG</sequence>
<comment type="catalytic activity">
    <reaction evidence="7 8">
        <text>UDP-N-acetyl-alpha-D-muramoyl-L-alanine + D-glutamate + ATP = UDP-N-acetyl-alpha-D-muramoyl-L-alanyl-D-glutamate + ADP + phosphate + H(+)</text>
        <dbReference type="Rhea" id="RHEA:16429"/>
        <dbReference type="ChEBI" id="CHEBI:15378"/>
        <dbReference type="ChEBI" id="CHEBI:29986"/>
        <dbReference type="ChEBI" id="CHEBI:30616"/>
        <dbReference type="ChEBI" id="CHEBI:43474"/>
        <dbReference type="ChEBI" id="CHEBI:83898"/>
        <dbReference type="ChEBI" id="CHEBI:83900"/>
        <dbReference type="ChEBI" id="CHEBI:456216"/>
        <dbReference type="EC" id="6.3.2.9"/>
    </reaction>
</comment>
<dbReference type="EMBL" id="CP002776">
    <property type="protein sequence ID" value="AEG32108.1"/>
    <property type="molecule type" value="Genomic_DNA"/>
</dbReference>
<dbReference type="SUPFAM" id="SSF51984">
    <property type="entry name" value="MurCD N-terminal domain"/>
    <property type="match status" value="1"/>
</dbReference>
<keyword evidence="7 8" id="KW-0132">Cell division</keyword>
<dbReference type="GO" id="GO:0005737">
    <property type="term" value="C:cytoplasm"/>
    <property type="evidence" value="ECO:0007669"/>
    <property type="project" value="UniProtKB-SubCell"/>
</dbReference>
<dbReference type="Gene3D" id="3.40.50.720">
    <property type="entry name" value="NAD(P)-binding Rossmann-like Domain"/>
    <property type="match status" value="1"/>
</dbReference>
<dbReference type="Pfam" id="PF02875">
    <property type="entry name" value="Mur_ligase_C"/>
    <property type="match status" value="1"/>
</dbReference>
<dbReference type="PANTHER" id="PTHR43692:SF1">
    <property type="entry name" value="UDP-N-ACETYLMURAMOYLALANINE--D-GLUTAMATE LIGASE"/>
    <property type="match status" value="1"/>
</dbReference>
<dbReference type="EC" id="6.3.2.9" evidence="7 8"/>
<comment type="subcellular location">
    <subcellularLocation>
        <location evidence="1 7 8">Cytoplasm</location>
    </subcellularLocation>
</comment>
<dbReference type="InterPro" id="IPR004101">
    <property type="entry name" value="Mur_ligase_C"/>
</dbReference>
<evidence type="ECO:0000256" key="5">
    <source>
        <dbReference type="ARBA" id="ARBA00022741"/>
    </source>
</evidence>
<dbReference type="InterPro" id="IPR013221">
    <property type="entry name" value="Mur_ligase_cen"/>
</dbReference>
<evidence type="ECO:0000256" key="6">
    <source>
        <dbReference type="ARBA" id="ARBA00022840"/>
    </source>
</evidence>
<name>F6D9Q9_THICA</name>
<dbReference type="GO" id="GO:0071555">
    <property type="term" value="P:cell wall organization"/>
    <property type="evidence" value="ECO:0007669"/>
    <property type="project" value="UniProtKB-KW"/>
</dbReference>
<comment type="function">
    <text evidence="7 8">Cell wall formation. Catalyzes the addition of glutamate to the nucleotide precursor UDP-N-acetylmuramoyl-L-alanine (UMA).</text>
</comment>
<keyword evidence="7 8" id="KW-0573">Peptidoglycan synthesis</keyword>
<dbReference type="OrthoDB" id="9809796at2"/>
<evidence type="ECO:0000256" key="2">
    <source>
        <dbReference type="ARBA" id="ARBA00004752"/>
    </source>
</evidence>
<dbReference type="AlphaFoldDB" id="F6D9Q9"/>
<dbReference type="HOGENOM" id="CLU_032540_1_0_6"/>
<protein>
    <recommendedName>
        <fullName evidence="7 8">UDP-N-acetylmuramoylalanine--D-glutamate ligase</fullName>
        <ecNumber evidence="7 8">6.3.2.9</ecNumber>
    </recommendedName>
    <alternativeName>
        <fullName evidence="7">D-glutamic acid-adding enzyme</fullName>
    </alternativeName>
    <alternativeName>
        <fullName evidence="7">UDP-N-acetylmuramoyl-L-alanyl-D-glutamate synthetase</fullName>
    </alternativeName>
</protein>
<keyword evidence="7 8" id="KW-0131">Cell cycle</keyword>
<dbReference type="GO" id="GO:0008764">
    <property type="term" value="F:UDP-N-acetylmuramoylalanine-D-glutamate ligase activity"/>
    <property type="evidence" value="ECO:0007669"/>
    <property type="project" value="UniProtKB-UniRule"/>
</dbReference>
<feature type="domain" description="Mur ligase C-terminal" evidence="9">
    <location>
        <begin position="302"/>
        <end position="419"/>
    </location>
</feature>
<dbReference type="Gene3D" id="3.40.1190.10">
    <property type="entry name" value="Mur-like, catalytic domain"/>
    <property type="match status" value="1"/>
</dbReference>
<dbReference type="RefSeq" id="WP_013835884.1">
    <property type="nucleotide sequence ID" value="NC_015581.1"/>
</dbReference>
<proteinExistence type="inferred from homology"/>
<evidence type="ECO:0000256" key="1">
    <source>
        <dbReference type="ARBA" id="ARBA00004496"/>
    </source>
</evidence>
<dbReference type="SUPFAM" id="SSF53623">
    <property type="entry name" value="MurD-like peptide ligases, catalytic domain"/>
    <property type="match status" value="1"/>
</dbReference>
<keyword evidence="7 8" id="KW-0133">Cell shape</keyword>
<dbReference type="InterPro" id="IPR005762">
    <property type="entry name" value="MurD"/>
</dbReference>
<keyword evidence="12" id="KW-1185">Reference proteome</keyword>
<dbReference type="PANTHER" id="PTHR43692">
    <property type="entry name" value="UDP-N-ACETYLMURAMOYLALANINE--D-GLUTAMATE LIGASE"/>
    <property type="match status" value="1"/>
</dbReference>
<evidence type="ECO:0000259" key="10">
    <source>
        <dbReference type="Pfam" id="PF08245"/>
    </source>
</evidence>
<feature type="domain" description="Mur ligase central" evidence="10">
    <location>
        <begin position="105"/>
        <end position="279"/>
    </location>
</feature>
<evidence type="ECO:0000313" key="11">
    <source>
        <dbReference type="EMBL" id="AEG32108.1"/>
    </source>
</evidence>
<dbReference type="GO" id="GO:0009252">
    <property type="term" value="P:peptidoglycan biosynthetic process"/>
    <property type="evidence" value="ECO:0007669"/>
    <property type="project" value="UniProtKB-UniRule"/>
</dbReference>
<gene>
    <name evidence="7" type="primary">murD</name>
    <name evidence="11" type="ordered locus">Thicy_1344</name>
</gene>
<dbReference type="GO" id="GO:0005524">
    <property type="term" value="F:ATP binding"/>
    <property type="evidence" value="ECO:0007669"/>
    <property type="project" value="UniProtKB-UniRule"/>
</dbReference>
<evidence type="ECO:0000313" key="12">
    <source>
        <dbReference type="Proteomes" id="UP000009232"/>
    </source>
</evidence>
<keyword evidence="3 7" id="KW-0963">Cytoplasm</keyword>
<dbReference type="GO" id="GO:0008360">
    <property type="term" value="P:regulation of cell shape"/>
    <property type="evidence" value="ECO:0007669"/>
    <property type="project" value="UniProtKB-KW"/>
</dbReference>
<reference evidence="11 12" key="1">
    <citation type="submission" date="2011-05" db="EMBL/GenBank/DDBJ databases">
        <title>Complete sequence of Thioalkalimicrobium cyclicum ALM1.</title>
        <authorList>
            <consortium name="US DOE Joint Genome Institute"/>
            <person name="Lucas S."/>
            <person name="Han J."/>
            <person name="Lapidus A."/>
            <person name="Cheng J.-F."/>
            <person name="Goodwin L."/>
            <person name="Pitluck S."/>
            <person name="Peters L."/>
            <person name="Mikhailova N."/>
            <person name="Davenport K."/>
            <person name="Han C."/>
            <person name="Tapia R."/>
            <person name="Land M."/>
            <person name="Hauser L."/>
            <person name="Kyrpides N."/>
            <person name="Ivanova N."/>
            <person name="Pagani I."/>
            <person name="Kappler U."/>
            <person name="Woyke T."/>
        </authorList>
    </citation>
    <scope>NUCLEOTIDE SEQUENCE [LARGE SCALE GENOMIC DNA]</scope>
    <source>
        <strain evidence="12">DSM 14477 / JCM 11371 / ALM1</strain>
    </source>
</reference>
<dbReference type="Proteomes" id="UP000009232">
    <property type="component" value="Chromosome"/>
</dbReference>
<comment type="similarity">
    <text evidence="7">Belongs to the MurCDEF family.</text>
</comment>
<keyword evidence="4 7" id="KW-0436">Ligase</keyword>
<dbReference type="NCBIfam" id="TIGR01087">
    <property type="entry name" value="murD"/>
    <property type="match status" value="1"/>
</dbReference>
<evidence type="ECO:0000259" key="9">
    <source>
        <dbReference type="Pfam" id="PF02875"/>
    </source>
</evidence>
<dbReference type="HAMAP" id="MF_00639">
    <property type="entry name" value="MurD"/>
    <property type="match status" value="1"/>
</dbReference>
<dbReference type="eggNOG" id="COG0771">
    <property type="taxonomic scope" value="Bacteria"/>
</dbReference>
<organism evidence="11 12">
    <name type="scientific">Thiomicrospira cyclica (strain DSM 14477 / JCM 11371 / ALM1)</name>
    <name type="common">Thioalkalimicrobium cyclicum</name>
    <dbReference type="NCBI Taxonomy" id="717773"/>
    <lineage>
        <taxon>Bacteria</taxon>
        <taxon>Pseudomonadati</taxon>
        <taxon>Pseudomonadota</taxon>
        <taxon>Gammaproteobacteria</taxon>
        <taxon>Thiotrichales</taxon>
        <taxon>Piscirickettsiaceae</taxon>
        <taxon>Thiomicrospira</taxon>
    </lineage>
</organism>
<keyword evidence="7 8" id="KW-0961">Cell wall biogenesis/degradation</keyword>
<evidence type="ECO:0000256" key="3">
    <source>
        <dbReference type="ARBA" id="ARBA00022490"/>
    </source>
</evidence>
<dbReference type="KEGG" id="tcy:Thicy_1344"/>
<dbReference type="UniPathway" id="UPA00219"/>
<accession>F6D9Q9</accession>
<evidence type="ECO:0000256" key="4">
    <source>
        <dbReference type="ARBA" id="ARBA00022598"/>
    </source>
</evidence>
<keyword evidence="5 7" id="KW-0547">Nucleotide-binding</keyword>
<dbReference type="InterPro" id="IPR036615">
    <property type="entry name" value="Mur_ligase_C_dom_sf"/>
</dbReference>
<dbReference type="Pfam" id="PF21799">
    <property type="entry name" value="MurD-like_N"/>
    <property type="match status" value="1"/>
</dbReference>
<keyword evidence="6 7" id="KW-0067">ATP-binding</keyword>
<evidence type="ECO:0000256" key="7">
    <source>
        <dbReference type="HAMAP-Rule" id="MF_00639"/>
    </source>
</evidence>
<evidence type="ECO:0000256" key="8">
    <source>
        <dbReference type="RuleBase" id="RU003664"/>
    </source>
</evidence>
<dbReference type="Pfam" id="PF08245">
    <property type="entry name" value="Mur_ligase_M"/>
    <property type="match status" value="1"/>
</dbReference>
<comment type="pathway">
    <text evidence="2 7 8">Cell wall biogenesis; peptidoglycan biosynthesis.</text>
</comment>
<dbReference type="Gene3D" id="3.90.190.20">
    <property type="entry name" value="Mur ligase, C-terminal domain"/>
    <property type="match status" value="1"/>
</dbReference>